<dbReference type="RefSeq" id="WP_076944041.1">
    <property type="nucleotide sequence ID" value="NZ_MOXD01000015.1"/>
</dbReference>
<gene>
    <name evidence="9" type="ORF">BMI79_20075</name>
</gene>
<evidence type="ECO:0000256" key="5">
    <source>
        <dbReference type="ARBA" id="ARBA00022692"/>
    </source>
</evidence>
<evidence type="ECO:0000313" key="10">
    <source>
        <dbReference type="Proteomes" id="UP000216021"/>
    </source>
</evidence>
<dbReference type="NCBIfam" id="NF007759">
    <property type="entry name" value="PRK10440.1"/>
    <property type="match status" value="1"/>
</dbReference>
<keyword evidence="7 8" id="KW-0472">Membrane</keyword>
<dbReference type="PANTHER" id="PTHR30472:SF24">
    <property type="entry name" value="FERRIC ENTEROBACTIN TRANSPORT SYSTEM PERMEASE PROTEIN FEPG"/>
    <property type="match status" value="1"/>
</dbReference>
<feature type="transmembrane region" description="Helical" evidence="8">
    <location>
        <begin position="129"/>
        <end position="149"/>
    </location>
</feature>
<dbReference type="GO" id="GO:0005886">
    <property type="term" value="C:plasma membrane"/>
    <property type="evidence" value="ECO:0007669"/>
    <property type="project" value="UniProtKB-SubCell"/>
</dbReference>
<feature type="transmembrane region" description="Helical" evidence="8">
    <location>
        <begin position="248"/>
        <end position="275"/>
    </location>
</feature>
<dbReference type="InterPro" id="IPR000522">
    <property type="entry name" value="ABC_transptr_permease_BtuC"/>
</dbReference>
<feature type="transmembrane region" description="Helical" evidence="8">
    <location>
        <begin position="287"/>
        <end position="307"/>
    </location>
</feature>
<dbReference type="CDD" id="cd06550">
    <property type="entry name" value="TM_ABC_iron-siderophores_like"/>
    <property type="match status" value="1"/>
</dbReference>
<dbReference type="SUPFAM" id="SSF81345">
    <property type="entry name" value="ABC transporter involved in vitamin B12 uptake, BtuC"/>
    <property type="match status" value="1"/>
</dbReference>
<dbReference type="STRING" id="2034155.BMI79_20075"/>
<comment type="caution">
    <text evidence="9">The sequence shown here is derived from an EMBL/GenBank/DDBJ whole genome shotgun (WGS) entry which is preliminary data.</text>
</comment>
<dbReference type="AlphaFoldDB" id="A0A1S8CEL9"/>
<keyword evidence="10" id="KW-1185">Reference proteome</keyword>
<accession>A0A1S8CEL9</accession>
<evidence type="ECO:0000313" key="9">
    <source>
        <dbReference type="EMBL" id="OMQ20004.1"/>
    </source>
</evidence>
<proteinExistence type="inferred from homology"/>
<feature type="transmembrane region" description="Helical" evidence="8">
    <location>
        <begin position="75"/>
        <end position="96"/>
    </location>
</feature>
<name>A0A1S8CEL9_9GAMM</name>
<dbReference type="PANTHER" id="PTHR30472">
    <property type="entry name" value="FERRIC ENTEROBACTIN TRANSPORT SYSTEM PERMEASE PROTEIN"/>
    <property type="match status" value="1"/>
</dbReference>
<comment type="subcellular location">
    <subcellularLocation>
        <location evidence="1">Cell membrane</location>
        <topology evidence="1">Multi-pass membrane protein</topology>
    </subcellularLocation>
</comment>
<protein>
    <submittedName>
        <fullName evidence="9">Iron ABC transporter permease</fullName>
    </submittedName>
</protein>
<sequence length="341" mass="35640">MSVLVSRLAIAKKPRRLARPLVTALLLLFACLALAVYALASGTLPLSAMQVLDALRGEGPANLAVIVTQWRLPRVAMALLLGAALGISGAIFQSLLRNPLGSPDVIGFNTGAYSGVLVVIVLFNGGILGITSGALAGGLITAGMIYLLAWRNGVEAFRLIIVGIAVRALLVALNTWMIVSASLESAMTAGLWSAGSLNGISWAKSLPAVLVIVLAVMLLAALVRRMRLLEMGDDTARALGVAVERSRLLLFLASVLLTAAATAVAGPISFIALVAPQIARRLCANQSLLLLTALTGALLLLAADVAAQRLFMPYQLPVGVLTVSLGGIYLIWLLIRESRKK</sequence>
<evidence type="ECO:0000256" key="7">
    <source>
        <dbReference type="ARBA" id="ARBA00023136"/>
    </source>
</evidence>
<feature type="transmembrane region" description="Helical" evidence="8">
    <location>
        <begin position="105"/>
        <end position="123"/>
    </location>
</feature>
<evidence type="ECO:0000256" key="2">
    <source>
        <dbReference type="ARBA" id="ARBA00007935"/>
    </source>
</evidence>
<dbReference type="FunFam" id="1.10.3470.10:FF:000001">
    <property type="entry name" value="Vitamin B12 ABC transporter permease BtuC"/>
    <property type="match status" value="1"/>
</dbReference>
<organism evidence="9 10">
    <name type="scientific">Serratia oryzae</name>
    <dbReference type="NCBI Taxonomy" id="2034155"/>
    <lineage>
        <taxon>Bacteria</taxon>
        <taxon>Pseudomonadati</taxon>
        <taxon>Pseudomonadota</taxon>
        <taxon>Gammaproteobacteria</taxon>
        <taxon>Enterobacterales</taxon>
        <taxon>Yersiniaceae</taxon>
        <taxon>Serratia</taxon>
    </lineage>
</organism>
<dbReference type="InterPro" id="IPR037294">
    <property type="entry name" value="ABC_BtuC-like"/>
</dbReference>
<evidence type="ECO:0000256" key="4">
    <source>
        <dbReference type="ARBA" id="ARBA00022475"/>
    </source>
</evidence>
<dbReference type="EMBL" id="MOXD01000015">
    <property type="protein sequence ID" value="OMQ20004.1"/>
    <property type="molecule type" value="Genomic_DNA"/>
</dbReference>
<dbReference type="Proteomes" id="UP000216021">
    <property type="component" value="Unassembled WGS sequence"/>
</dbReference>
<dbReference type="GO" id="GO:0022857">
    <property type="term" value="F:transmembrane transporter activity"/>
    <property type="evidence" value="ECO:0007669"/>
    <property type="project" value="InterPro"/>
</dbReference>
<evidence type="ECO:0000256" key="3">
    <source>
        <dbReference type="ARBA" id="ARBA00022448"/>
    </source>
</evidence>
<evidence type="ECO:0000256" key="8">
    <source>
        <dbReference type="SAM" id="Phobius"/>
    </source>
</evidence>
<keyword evidence="5 8" id="KW-0812">Transmembrane</keyword>
<feature type="transmembrane region" description="Helical" evidence="8">
    <location>
        <begin position="156"/>
        <end position="179"/>
    </location>
</feature>
<reference evidence="9 10" key="1">
    <citation type="submission" date="2016-11" db="EMBL/GenBank/DDBJ databases">
        <title>Rahnella oryzae sp. nov., isolated from rice root.</title>
        <authorList>
            <person name="Zhang X.-X."/>
            <person name="Zhang J."/>
        </authorList>
    </citation>
    <scope>NUCLEOTIDE SEQUENCE [LARGE SCALE GENOMIC DNA]</scope>
    <source>
        <strain evidence="9 10">J11-6</strain>
    </source>
</reference>
<dbReference type="Pfam" id="PF01032">
    <property type="entry name" value="FecCD"/>
    <property type="match status" value="1"/>
</dbReference>
<keyword evidence="3" id="KW-0813">Transport</keyword>
<evidence type="ECO:0000256" key="1">
    <source>
        <dbReference type="ARBA" id="ARBA00004651"/>
    </source>
</evidence>
<comment type="similarity">
    <text evidence="2">Belongs to the binding-protein-dependent transport system permease family. FecCD subfamily.</text>
</comment>
<keyword evidence="4" id="KW-1003">Cell membrane</keyword>
<keyword evidence="6 8" id="KW-1133">Transmembrane helix</keyword>
<feature type="transmembrane region" description="Helical" evidence="8">
    <location>
        <begin position="199"/>
        <end position="223"/>
    </location>
</feature>
<dbReference type="OrthoDB" id="9055647at2"/>
<dbReference type="GO" id="GO:0033214">
    <property type="term" value="P:siderophore-iron import into cell"/>
    <property type="evidence" value="ECO:0007669"/>
    <property type="project" value="TreeGrafter"/>
</dbReference>
<dbReference type="Gene3D" id="1.10.3470.10">
    <property type="entry name" value="ABC transporter involved in vitamin B12 uptake, BtuC"/>
    <property type="match status" value="1"/>
</dbReference>
<dbReference type="PROSITE" id="PS51257">
    <property type="entry name" value="PROKAR_LIPOPROTEIN"/>
    <property type="match status" value="1"/>
</dbReference>
<evidence type="ECO:0000256" key="6">
    <source>
        <dbReference type="ARBA" id="ARBA00022989"/>
    </source>
</evidence>
<feature type="transmembrane region" description="Helical" evidence="8">
    <location>
        <begin position="314"/>
        <end position="335"/>
    </location>
</feature>